<evidence type="ECO:0000256" key="1">
    <source>
        <dbReference type="SAM" id="MobiDB-lite"/>
    </source>
</evidence>
<dbReference type="PROSITE" id="PS51257">
    <property type="entry name" value="PROKAR_LIPOPROTEIN"/>
    <property type="match status" value="1"/>
</dbReference>
<dbReference type="Proteomes" id="UP001293718">
    <property type="component" value="Unassembled WGS sequence"/>
</dbReference>
<comment type="caution">
    <text evidence="3">The sequence shown here is derived from an EMBL/GenBank/DDBJ whole genome shotgun (WGS) entry which is preliminary data.</text>
</comment>
<name>A0ABU5IQ13_9BURK</name>
<feature type="chain" id="PRO_5045332716" description="Lipoprotein" evidence="2">
    <location>
        <begin position="20"/>
        <end position="119"/>
    </location>
</feature>
<gene>
    <name evidence="3" type="ORF">SM757_30730</name>
</gene>
<feature type="region of interest" description="Disordered" evidence="1">
    <location>
        <begin position="21"/>
        <end position="119"/>
    </location>
</feature>
<evidence type="ECO:0000313" key="4">
    <source>
        <dbReference type="Proteomes" id="UP001293718"/>
    </source>
</evidence>
<accession>A0ABU5IQ13</accession>
<feature type="compositionally biased region" description="Low complexity" evidence="1">
    <location>
        <begin position="72"/>
        <end position="104"/>
    </location>
</feature>
<reference evidence="3 4" key="1">
    <citation type="submission" date="2023-11" db="EMBL/GenBank/DDBJ databases">
        <title>Draft genome of Azohydromonas lata strain H1 (DSM1123), a polyhydroxyalkanoate producer.</title>
        <authorList>
            <person name="Traversa D."/>
            <person name="D'Addabbo P."/>
            <person name="Pazzani C."/>
            <person name="Manzari C."/>
            <person name="Chiara M."/>
            <person name="Scrascia M."/>
        </authorList>
    </citation>
    <scope>NUCLEOTIDE SEQUENCE [LARGE SCALE GENOMIC DNA]</scope>
    <source>
        <strain evidence="3 4">H1</strain>
    </source>
</reference>
<proteinExistence type="predicted"/>
<keyword evidence="4" id="KW-1185">Reference proteome</keyword>
<feature type="signal peptide" evidence="2">
    <location>
        <begin position="1"/>
        <end position="19"/>
    </location>
</feature>
<protein>
    <recommendedName>
        <fullName evidence="5">Lipoprotein</fullName>
    </recommendedName>
</protein>
<dbReference type="RefSeq" id="WP_322468266.1">
    <property type="nucleotide sequence ID" value="NZ_JAXOJX010000090.1"/>
</dbReference>
<sequence length="119" mass="11545">MRFLALIPLVAAACACTPAAIQSQPPAPGKIQAAPTRPSANVDDASATAGSSLERSSQSYDSGNSGRDAARRPAAGGTSDGIAGDVAASAPAGAQPALQGGTPASGIPKAPDQPPRSVR</sequence>
<dbReference type="EMBL" id="JAXOJX010000090">
    <property type="protein sequence ID" value="MDZ5460959.1"/>
    <property type="molecule type" value="Genomic_DNA"/>
</dbReference>
<evidence type="ECO:0000256" key="2">
    <source>
        <dbReference type="SAM" id="SignalP"/>
    </source>
</evidence>
<evidence type="ECO:0000313" key="3">
    <source>
        <dbReference type="EMBL" id="MDZ5460959.1"/>
    </source>
</evidence>
<feature type="compositionally biased region" description="Polar residues" evidence="1">
    <location>
        <begin position="48"/>
        <end position="65"/>
    </location>
</feature>
<evidence type="ECO:0008006" key="5">
    <source>
        <dbReference type="Google" id="ProtNLM"/>
    </source>
</evidence>
<organism evidence="3 4">
    <name type="scientific">Azohydromonas lata</name>
    <dbReference type="NCBI Taxonomy" id="45677"/>
    <lineage>
        <taxon>Bacteria</taxon>
        <taxon>Pseudomonadati</taxon>
        <taxon>Pseudomonadota</taxon>
        <taxon>Betaproteobacteria</taxon>
        <taxon>Burkholderiales</taxon>
        <taxon>Sphaerotilaceae</taxon>
        <taxon>Azohydromonas</taxon>
    </lineage>
</organism>
<keyword evidence="2" id="KW-0732">Signal</keyword>